<dbReference type="SUPFAM" id="SSF54637">
    <property type="entry name" value="Thioesterase/thiol ester dehydrase-isomerase"/>
    <property type="match status" value="1"/>
</dbReference>
<name>A0A1W2BH27_9BACT</name>
<protein>
    <recommendedName>
        <fullName evidence="3">Acyl-CoA thioester hydrolase</fullName>
    </recommendedName>
</protein>
<keyword evidence="2" id="KW-1185">Reference proteome</keyword>
<sequence length="70" mass="8316">MKLQRCPFIQLIDIRFSDTDANGHVFFTNYQTFFDTAFLKFLDHIGCNVLFALLQTPIYYDLDNFKLDLK</sequence>
<dbReference type="EMBL" id="FWXY01000008">
    <property type="protein sequence ID" value="SMC72176.1"/>
    <property type="molecule type" value="Genomic_DNA"/>
</dbReference>
<evidence type="ECO:0000313" key="2">
    <source>
        <dbReference type="Proteomes" id="UP000192418"/>
    </source>
</evidence>
<dbReference type="Gene3D" id="3.10.129.10">
    <property type="entry name" value="Hotdog Thioesterase"/>
    <property type="match status" value="1"/>
</dbReference>
<dbReference type="AlphaFoldDB" id="A0A1W2BH27"/>
<dbReference type="STRING" id="1121400.SAMN02746065_10886"/>
<reference evidence="1 2" key="1">
    <citation type="submission" date="2017-04" db="EMBL/GenBank/DDBJ databases">
        <authorList>
            <person name="Afonso C.L."/>
            <person name="Miller P.J."/>
            <person name="Scott M.A."/>
            <person name="Spackman E."/>
            <person name="Goraichik I."/>
            <person name="Dimitrov K.M."/>
            <person name="Suarez D.L."/>
            <person name="Swayne D.E."/>
        </authorList>
    </citation>
    <scope>NUCLEOTIDE SEQUENCE [LARGE SCALE GENOMIC DNA]</scope>
    <source>
        <strain evidence="1 2">DSM 3385</strain>
    </source>
</reference>
<dbReference type="Proteomes" id="UP000192418">
    <property type="component" value="Unassembled WGS sequence"/>
</dbReference>
<dbReference type="OrthoDB" id="9800856at2"/>
<accession>A0A1W2BH27</accession>
<dbReference type="RefSeq" id="WP_084068575.1">
    <property type="nucleotide sequence ID" value="NZ_FWXY01000008.1"/>
</dbReference>
<organism evidence="1 2">
    <name type="scientific">Desulfocicer vacuolatum DSM 3385</name>
    <dbReference type="NCBI Taxonomy" id="1121400"/>
    <lineage>
        <taxon>Bacteria</taxon>
        <taxon>Pseudomonadati</taxon>
        <taxon>Thermodesulfobacteriota</taxon>
        <taxon>Desulfobacteria</taxon>
        <taxon>Desulfobacterales</taxon>
        <taxon>Desulfobacteraceae</taxon>
        <taxon>Desulfocicer</taxon>
    </lineage>
</organism>
<proteinExistence type="predicted"/>
<evidence type="ECO:0000313" key="1">
    <source>
        <dbReference type="EMBL" id="SMC72176.1"/>
    </source>
</evidence>
<gene>
    <name evidence="1" type="ORF">SAMN02746065_10886</name>
</gene>
<evidence type="ECO:0008006" key="3">
    <source>
        <dbReference type="Google" id="ProtNLM"/>
    </source>
</evidence>
<dbReference type="InterPro" id="IPR029069">
    <property type="entry name" value="HotDog_dom_sf"/>
</dbReference>